<name>A0A0A9F1L4_ARUDO</name>
<reference evidence="1" key="2">
    <citation type="journal article" date="2015" name="Data Brief">
        <title>Shoot transcriptome of the giant reed, Arundo donax.</title>
        <authorList>
            <person name="Barrero R.A."/>
            <person name="Guerrero F.D."/>
            <person name="Moolhuijzen P."/>
            <person name="Goolsby J.A."/>
            <person name="Tidwell J."/>
            <person name="Bellgard S.E."/>
            <person name="Bellgard M.I."/>
        </authorList>
    </citation>
    <scope>NUCLEOTIDE SEQUENCE</scope>
    <source>
        <tissue evidence="1">Shoot tissue taken approximately 20 cm above the soil surface</tissue>
    </source>
</reference>
<proteinExistence type="predicted"/>
<organism evidence="1">
    <name type="scientific">Arundo donax</name>
    <name type="common">Giant reed</name>
    <name type="synonym">Donax arundinaceus</name>
    <dbReference type="NCBI Taxonomy" id="35708"/>
    <lineage>
        <taxon>Eukaryota</taxon>
        <taxon>Viridiplantae</taxon>
        <taxon>Streptophyta</taxon>
        <taxon>Embryophyta</taxon>
        <taxon>Tracheophyta</taxon>
        <taxon>Spermatophyta</taxon>
        <taxon>Magnoliopsida</taxon>
        <taxon>Liliopsida</taxon>
        <taxon>Poales</taxon>
        <taxon>Poaceae</taxon>
        <taxon>PACMAD clade</taxon>
        <taxon>Arundinoideae</taxon>
        <taxon>Arundineae</taxon>
        <taxon>Arundo</taxon>
    </lineage>
</organism>
<evidence type="ECO:0000313" key="1">
    <source>
        <dbReference type="EMBL" id="JAE06935.1"/>
    </source>
</evidence>
<accession>A0A0A9F1L4</accession>
<reference evidence="1" key="1">
    <citation type="submission" date="2014-09" db="EMBL/GenBank/DDBJ databases">
        <authorList>
            <person name="Magalhaes I.L.F."/>
            <person name="Oliveira U."/>
            <person name="Santos F.R."/>
            <person name="Vidigal T.H.D.A."/>
            <person name="Brescovit A.D."/>
            <person name="Santos A.J."/>
        </authorList>
    </citation>
    <scope>NUCLEOTIDE SEQUENCE</scope>
    <source>
        <tissue evidence="1">Shoot tissue taken approximately 20 cm above the soil surface</tissue>
    </source>
</reference>
<sequence>MSWTRAPTGVGDRKS</sequence>
<protein>
    <submittedName>
        <fullName evidence="1">Uncharacterized protein</fullName>
    </submittedName>
</protein>
<dbReference type="EMBL" id="GBRH01190961">
    <property type="protein sequence ID" value="JAE06935.1"/>
    <property type="molecule type" value="Transcribed_RNA"/>
</dbReference>